<accession>A0ABU7AW28</accession>
<evidence type="ECO:0000313" key="3">
    <source>
        <dbReference type="Proteomes" id="UP001345963"/>
    </source>
</evidence>
<organism evidence="2 3">
    <name type="scientific">Ataeniobius toweri</name>
    <dbReference type="NCBI Taxonomy" id="208326"/>
    <lineage>
        <taxon>Eukaryota</taxon>
        <taxon>Metazoa</taxon>
        <taxon>Chordata</taxon>
        <taxon>Craniata</taxon>
        <taxon>Vertebrata</taxon>
        <taxon>Euteleostomi</taxon>
        <taxon>Actinopterygii</taxon>
        <taxon>Neopterygii</taxon>
        <taxon>Teleostei</taxon>
        <taxon>Neoteleostei</taxon>
        <taxon>Acanthomorphata</taxon>
        <taxon>Ovalentaria</taxon>
        <taxon>Atherinomorphae</taxon>
        <taxon>Cyprinodontiformes</taxon>
        <taxon>Goodeidae</taxon>
        <taxon>Ataeniobius</taxon>
    </lineage>
</organism>
<comment type="caution">
    <text evidence="2">The sequence shown here is derived from an EMBL/GenBank/DDBJ whole genome shotgun (WGS) entry which is preliminary data.</text>
</comment>
<name>A0ABU7AW28_9TELE</name>
<protein>
    <submittedName>
        <fullName evidence="2">Uncharacterized protein</fullName>
    </submittedName>
</protein>
<dbReference type="EMBL" id="JAHUTI010030685">
    <property type="protein sequence ID" value="MED6242224.1"/>
    <property type="molecule type" value="Genomic_DNA"/>
</dbReference>
<evidence type="ECO:0000313" key="2">
    <source>
        <dbReference type="EMBL" id="MED6242224.1"/>
    </source>
</evidence>
<feature type="compositionally biased region" description="Basic and acidic residues" evidence="1">
    <location>
        <begin position="11"/>
        <end position="27"/>
    </location>
</feature>
<feature type="region of interest" description="Disordered" evidence="1">
    <location>
        <begin position="1"/>
        <end position="27"/>
    </location>
</feature>
<evidence type="ECO:0000256" key="1">
    <source>
        <dbReference type="SAM" id="MobiDB-lite"/>
    </source>
</evidence>
<reference evidence="2 3" key="1">
    <citation type="submission" date="2021-07" db="EMBL/GenBank/DDBJ databases">
        <authorList>
            <person name="Palmer J.M."/>
        </authorList>
    </citation>
    <scope>NUCLEOTIDE SEQUENCE [LARGE SCALE GENOMIC DNA]</scope>
    <source>
        <strain evidence="2 3">AT_MEX2019</strain>
        <tissue evidence="2">Muscle</tissue>
    </source>
</reference>
<keyword evidence="3" id="KW-1185">Reference proteome</keyword>
<sequence length="106" mass="11893">MQALALWGNKEALKHQPDSPEQEQMQRRCDGDVCGKLRREQAEKARAEAALLASTALGCLAHHLLQQQWRRQNLQIIGEMPSSLLNLLLNPVIRGALLPSVRKVHV</sequence>
<gene>
    <name evidence="2" type="ORF">ATANTOWER_001811</name>
</gene>
<proteinExistence type="predicted"/>
<dbReference type="Proteomes" id="UP001345963">
    <property type="component" value="Unassembled WGS sequence"/>
</dbReference>